<dbReference type="Pfam" id="PF20457">
    <property type="entry name" value="DUF6710"/>
    <property type="match status" value="1"/>
</dbReference>
<dbReference type="RefSeq" id="WP_173272773.1">
    <property type="nucleotide sequence ID" value="NZ_AP021889.1"/>
</dbReference>
<name>A0A6F8PWB5_9GAMM</name>
<proteinExistence type="predicted"/>
<gene>
    <name evidence="1" type="ORF">THMIRHAS_16670</name>
</gene>
<keyword evidence="2" id="KW-1185">Reference proteome</keyword>
<dbReference type="KEGG" id="tse:THMIRHAS_16670"/>
<dbReference type="Proteomes" id="UP000501726">
    <property type="component" value="Chromosome"/>
</dbReference>
<reference evidence="2" key="1">
    <citation type="submission" date="2019-11" db="EMBL/GenBank/DDBJ databases">
        <title>Isolation and characterization of two novel species in the genus Thiomicrorhabdus.</title>
        <authorList>
            <person name="Mochizuki J."/>
            <person name="Kojima H."/>
            <person name="Fukui M."/>
        </authorList>
    </citation>
    <scope>NUCLEOTIDE SEQUENCE [LARGE SCALE GENOMIC DNA]</scope>
    <source>
        <strain evidence="2">aks77</strain>
    </source>
</reference>
<evidence type="ECO:0000313" key="2">
    <source>
        <dbReference type="Proteomes" id="UP000501726"/>
    </source>
</evidence>
<dbReference type="AlphaFoldDB" id="A0A6F8PWB5"/>
<accession>A0A6F8PWB5</accession>
<dbReference type="EMBL" id="AP021889">
    <property type="protein sequence ID" value="BBP46294.1"/>
    <property type="molecule type" value="Genomic_DNA"/>
</dbReference>
<dbReference type="InterPro" id="IPR046556">
    <property type="entry name" value="DUF6710"/>
</dbReference>
<organism evidence="1 2">
    <name type="scientific">Thiosulfatimonas sediminis</name>
    <dbReference type="NCBI Taxonomy" id="2675054"/>
    <lineage>
        <taxon>Bacteria</taxon>
        <taxon>Pseudomonadati</taxon>
        <taxon>Pseudomonadota</taxon>
        <taxon>Gammaproteobacteria</taxon>
        <taxon>Thiotrichales</taxon>
        <taxon>Piscirickettsiaceae</taxon>
        <taxon>Thiosulfatimonas</taxon>
    </lineage>
</organism>
<sequence length="217" mass="25588">MFKFRNKKIDHKKKQFRNLVNLGLQIYKENPNALQAYINGLARKVQYQRFVDYAMSDMHAAPHNRQEDFFGRFFNKNAEYELLERLRSDPPEQMIDLSTDTVIAEPWHHGRFISCMETIGEPENPWKEHKTNHLGFTFLPSKITWIGGGNHSITTGILKNTGTFQTTEVYDLSKIFDSIYSDGIFFWNKDAKERISQVIFLEFAAIYEIERQVRRVQ</sequence>
<protein>
    <submittedName>
        <fullName evidence="1">Uncharacterized protein</fullName>
    </submittedName>
</protein>
<evidence type="ECO:0000313" key="1">
    <source>
        <dbReference type="EMBL" id="BBP46294.1"/>
    </source>
</evidence>